<dbReference type="RefSeq" id="WP_307246834.1">
    <property type="nucleotide sequence ID" value="NZ_JAUSQZ010000001.1"/>
</dbReference>
<keyword evidence="6 7" id="KW-0472">Membrane</keyword>
<feature type="transmembrane region" description="Helical" evidence="7">
    <location>
        <begin position="464"/>
        <end position="483"/>
    </location>
</feature>
<feature type="transmembrane region" description="Helical" evidence="7">
    <location>
        <begin position="36"/>
        <end position="55"/>
    </location>
</feature>
<name>A0ABT9P9E1_9ACTN</name>
<evidence type="ECO:0000256" key="4">
    <source>
        <dbReference type="ARBA" id="ARBA00022692"/>
    </source>
</evidence>
<reference evidence="9 10" key="1">
    <citation type="submission" date="2023-07" db="EMBL/GenBank/DDBJ databases">
        <title>Sequencing the genomes of 1000 actinobacteria strains.</title>
        <authorList>
            <person name="Klenk H.-P."/>
        </authorList>
    </citation>
    <scope>NUCLEOTIDE SEQUENCE [LARGE SCALE GENOMIC DNA]</scope>
    <source>
        <strain evidence="9 10">DSM 44388</strain>
    </source>
</reference>
<keyword evidence="2 9" id="KW-0328">Glycosyltransferase</keyword>
<dbReference type="Pfam" id="PF13632">
    <property type="entry name" value="Glyco_trans_2_3"/>
    <property type="match status" value="1"/>
</dbReference>
<evidence type="ECO:0000313" key="9">
    <source>
        <dbReference type="EMBL" id="MDP9829034.1"/>
    </source>
</evidence>
<dbReference type="PANTHER" id="PTHR43867:SF2">
    <property type="entry name" value="CELLULOSE SYNTHASE CATALYTIC SUBUNIT A [UDP-FORMING]"/>
    <property type="match status" value="1"/>
</dbReference>
<evidence type="ECO:0000313" key="10">
    <source>
        <dbReference type="Proteomes" id="UP001235712"/>
    </source>
</evidence>
<dbReference type="EMBL" id="JAUSQZ010000001">
    <property type="protein sequence ID" value="MDP9829034.1"/>
    <property type="molecule type" value="Genomic_DNA"/>
</dbReference>
<dbReference type="Proteomes" id="UP001235712">
    <property type="component" value="Unassembled WGS sequence"/>
</dbReference>
<comment type="subcellular location">
    <subcellularLocation>
        <location evidence="1">Membrane</location>
        <topology evidence="1">Multi-pass membrane protein</topology>
    </subcellularLocation>
</comment>
<protein>
    <submittedName>
        <fullName evidence="9">Cellulose synthase (UDP-forming)</fullName>
        <ecNumber evidence="9">2.4.1.12</ecNumber>
    </submittedName>
</protein>
<gene>
    <name evidence="9" type="ORF">J2S57_004783</name>
</gene>
<evidence type="ECO:0000256" key="1">
    <source>
        <dbReference type="ARBA" id="ARBA00004141"/>
    </source>
</evidence>
<sequence>MTDTTLHADAAEAFRWPRPPGDDEKYRYLAAPQHRWLFVVAAIAFAGVALSFAGLAARSMWTVLFFVPLVLLMLEQLISLPTSTLRRRVTLPDHQFLVETYAPGRYPSVDVFLPTAGEDLAVLENTYEHVARLRWQGPLFVHVLDDAARPEVLDLALRFGFRYIARPGSEFKKAGNLQHAFTRTGSDLILLLDADFVPRPDFLAETVPYFESESVGIVQTPQYFETPRSMHWLERCAGATQELFFRQIQPSRDSAGAAICVGTSAVYRRSALQQIGGFPLIGHSEDVFTGVLLGRKGFELQYVPVLLSRGRCPDDLRAFLAQQYRWCEGSMSLVADHDFHDEPSMTPRQRLSFWAGFLYYVTTAVNAVVAPLPLLVMVCFFPGSVVATNMLPLLGVLLLWLVVLPRVTQARWRPDVLRVQTLYGFAHLLCITDMLRGQTAEWVATGADHTRSARAVRASVADRVARFMTPWLLLTQLAAFAGLTHGVLTYGFTHYWANLVFASFSAYIFLPVAWEGLKVLRDRTTVSIPTGSASSSVTATTAAPVVIQLPVAAATEHPGAVTPGDTP</sequence>
<dbReference type="EC" id="2.4.1.12" evidence="9"/>
<evidence type="ECO:0000256" key="2">
    <source>
        <dbReference type="ARBA" id="ARBA00022676"/>
    </source>
</evidence>
<dbReference type="PANTHER" id="PTHR43867">
    <property type="entry name" value="CELLULOSE SYNTHASE CATALYTIC SUBUNIT A [UDP-FORMING]"/>
    <property type="match status" value="1"/>
</dbReference>
<organism evidence="9 10">
    <name type="scientific">Kineosporia succinea</name>
    <dbReference type="NCBI Taxonomy" id="84632"/>
    <lineage>
        <taxon>Bacteria</taxon>
        <taxon>Bacillati</taxon>
        <taxon>Actinomycetota</taxon>
        <taxon>Actinomycetes</taxon>
        <taxon>Kineosporiales</taxon>
        <taxon>Kineosporiaceae</taxon>
        <taxon>Kineosporia</taxon>
    </lineage>
</organism>
<evidence type="ECO:0000256" key="6">
    <source>
        <dbReference type="ARBA" id="ARBA00023136"/>
    </source>
</evidence>
<proteinExistence type="predicted"/>
<dbReference type="SUPFAM" id="SSF53448">
    <property type="entry name" value="Nucleotide-diphospho-sugar transferases"/>
    <property type="match status" value="1"/>
</dbReference>
<accession>A0ABT9P9E1</accession>
<keyword evidence="10" id="KW-1185">Reference proteome</keyword>
<dbReference type="InterPro" id="IPR001173">
    <property type="entry name" value="Glyco_trans_2-like"/>
</dbReference>
<dbReference type="CDD" id="cd06421">
    <property type="entry name" value="CESA_CelA_like"/>
    <property type="match status" value="1"/>
</dbReference>
<keyword evidence="4 7" id="KW-0812">Transmembrane</keyword>
<dbReference type="InterPro" id="IPR050321">
    <property type="entry name" value="Glycosyltr_2/OpgH_subfam"/>
</dbReference>
<keyword evidence="5 7" id="KW-1133">Transmembrane helix</keyword>
<dbReference type="GO" id="GO:0016760">
    <property type="term" value="F:cellulose synthase (UDP-forming) activity"/>
    <property type="evidence" value="ECO:0007669"/>
    <property type="project" value="UniProtKB-EC"/>
</dbReference>
<evidence type="ECO:0000259" key="8">
    <source>
        <dbReference type="Pfam" id="PF13632"/>
    </source>
</evidence>
<dbReference type="Gene3D" id="3.90.550.10">
    <property type="entry name" value="Spore Coat Polysaccharide Biosynthesis Protein SpsA, Chain A"/>
    <property type="match status" value="1"/>
</dbReference>
<keyword evidence="3 9" id="KW-0808">Transferase</keyword>
<feature type="transmembrane region" description="Helical" evidence="7">
    <location>
        <begin position="351"/>
        <end position="369"/>
    </location>
</feature>
<evidence type="ECO:0000256" key="7">
    <source>
        <dbReference type="SAM" id="Phobius"/>
    </source>
</evidence>
<evidence type="ECO:0000256" key="3">
    <source>
        <dbReference type="ARBA" id="ARBA00022679"/>
    </source>
</evidence>
<feature type="domain" description="Glycosyltransferase 2-like" evidence="8">
    <location>
        <begin position="188"/>
        <end position="402"/>
    </location>
</feature>
<comment type="caution">
    <text evidence="9">The sequence shown here is derived from an EMBL/GenBank/DDBJ whole genome shotgun (WGS) entry which is preliminary data.</text>
</comment>
<evidence type="ECO:0000256" key="5">
    <source>
        <dbReference type="ARBA" id="ARBA00022989"/>
    </source>
</evidence>
<dbReference type="InterPro" id="IPR029044">
    <property type="entry name" value="Nucleotide-diphossugar_trans"/>
</dbReference>
<feature type="transmembrane region" description="Helical" evidence="7">
    <location>
        <begin position="61"/>
        <end position="78"/>
    </location>
</feature>
<feature type="transmembrane region" description="Helical" evidence="7">
    <location>
        <begin position="495"/>
        <end position="514"/>
    </location>
</feature>
<feature type="transmembrane region" description="Helical" evidence="7">
    <location>
        <begin position="375"/>
        <end position="403"/>
    </location>
</feature>